<name>A0ABN9QN82_9DINO</name>
<protein>
    <submittedName>
        <fullName evidence="2">Uncharacterized protein</fullName>
    </submittedName>
</protein>
<feature type="compositionally biased region" description="Pro residues" evidence="1">
    <location>
        <begin position="141"/>
        <end position="154"/>
    </location>
</feature>
<accession>A0ABN9QN82</accession>
<feature type="region of interest" description="Disordered" evidence="1">
    <location>
        <begin position="95"/>
        <end position="181"/>
    </location>
</feature>
<proteinExistence type="predicted"/>
<organism evidence="2 3">
    <name type="scientific">Prorocentrum cordatum</name>
    <dbReference type="NCBI Taxonomy" id="2364126"/>
    <lineage>
        <taxon>Eukaryota</taxon>
        <taxon>Sar</taxon>
        <taxon>Alveolata</taxon>
        <taxon>Dinophyceae</taxon>
        <taxon>Prorocentrales</taxon>
        <taxon>Prorocentraceae</taxon>
        <taxon>Prorocentrum</taxon>
    </lineage>
</organism>
<evidence type="ECO:0000313" key="2">
    <source>
        <dbReference type="EMBL" id="CAK0806783.1"/>
    </source>
</evidence>
<gene>
    <name evidence="2" type="ORF">PCOR1329_LOCUS12889</name>
</gene>
<reference evidence="2" key="1">
    <citation type="submission" date="2023-10" db="EMBL/GenBank/DDBJ databases">
        <authorList>
            <person name="Chen Y."/>
            <person name="Shah S."/>
            <person name="Dougan E. K."/>
            <person name="Thang M."/>
            <person name="Chan C."/>
        </authorList>
    </citation>
    <scope>NUCLEOTIDE SEQUENCE [LARGE SCALE GENOMIC DNA]</scope>
</reference>
<comment type="caution">
    <text evidence="2">The sequence shown here is derived from an EMBL/GenBank/DDBJ whole genome shotgun (WGS) entry which is preliminary data.</text>
</comment>
<dbReference type="Proteomes" id="UP001189429">
    <property type="component" value="Unassembled WGS sequence"/>
</dbReference>
<keyword evidence="3" id="KW-1185">Reference proteome</keyword>
<feature type="compositionally biased region" description="Basic and acidic residues" evidence="1">
    <location>
        <begin position="107"/>
        <end position="125"/>
    </location>
</feature>
<sequence length="181" mass="19757">MSLARITASRIPNQCEDVERAHVAELLQQLGENSKAIEHCRVVEIILSSQGRLRQGPFPWGLDCERLQIGVLEDCCAKWAEGNHRWGYDEVKTVDQSGPSSLQQAHDSSKQQRPQVRDAQQEHSGVEAARQSAADALQLLPSPPPGTPAGPTAPSPSGDFASAIQRSQRRRGGGWGCCREQ</sequence>
<feature type="compositionally biased region" description="Polar residues" evidence="1">
    <location>
        <begin position="95"/>
        <end position="106"/>
    </location>
</feature>
<evidence type="ECO:0000256" key="1">
    <source>
        <dbReference type="SAM" id="MobiDB-lite"/>
    </source>
</evidence>
<evidence type="ECO:0000313" key="3">
    <source>
        <dbReference type="Proteomes" id="UP001189429"/>
    </source>
</evidence>
<dbReference type="EMBL" id="CAUYUJ010003781">
    <property type="protein sequence ID" value="CAK0806783.1"/>
    <property type="molecule type" value="Genomic_DNA"/>
</dbReference>